<feature type="region of interest" description="Disordered" evidence="8">
    <location>
        <begin position="393"/>
        <end position="517"/>
    </location>
</feature>
<comment type="similarity">
    <text evidence="2">Belongs to the Caudal homeobox family.</text>
</comment>
<evidence type="ECO:0000256" key="8">
    <source>
        <dbReference type="SAM" id="MobiDB-lite"/>
    </source>
</evidence>
<dbReference type="GO" id="GO:0009948">
    <property type="term" value="P:anterior/posterior axis specification"/>
    <property type="evidence" value="ECO:0007669"/>
    <property type="project" value="TreeGrafter"/>
</dbReference>
<evidence type="ECO:0000256" key="5">
    <source>
        <dbReference type="ARBA" id="ARBA00023242"/>
    </source>
</evidence>
<comment type="subcellular location">
    <subcellularLocation>
        <location evidence="1 6 7">Nucleus</location>
    </subcellularLocation>
</comment>
<evidence type="ECO:0000313" key="10">
    <source>
        <dbReference type="EMBL" id="KAF5385404.1"/>
    </source>
</evidence>
<evidence type="ECO:0000259" key="9">
    <source>
        <dbReference type="PROSITE" id="PS50071"/>
    </source>
</evidence>
<dbReference type="PROSITE" id="PS00027">
    <property type="entry name" value="HOMEOBOX_1"/>
    <property type="match status" value="1"/>
</dbReference>
<keyword evidence="11" id="KW-1185">Reference proteome</keyword>
<protein>
    <recommendedName>
        <fullName evidence="9">Homeobox domain-containing protein</fullName>
    </recommendedName>
</protein>
<dbReference type="PANTHER" id="PTHR24332:SF9">
    <property type="entry name" value="HOMEOTIC PROTEIN CAUDAL"/>
    <property type="match status" value="1"/>
</dbReference>
<dbReference type="PANTHER" id="PTHR24332">
    <property type="entry name" value="HOMEOBOX PROTEIN CDX"/>
    <property type="match status" value="1"/>
</dbReference>
<feature type="compositionally biased region" description="Polar residues" evidence="8">
    <location>
        <begin position="407"/>
        <end position="419"/>
    </location>
</feature>
<dbReference type="InterPro" id="IPR001356">
    <property type="entry name" value="HD"/>
</dbReference>
<gene>
    <name evidence="10" type="ORF">D9615_001303</name>
</gene>
<evidence type="ECO:0000256" key="3">
    <source>
        <dbReference type="ARBA" id="ARBA00023125"/>
    </source>
</evidence>
<feature type="domain" description="Homeobox" evidence="9">
    <location>
        <begin position="146"/>
        <end position="206"/>
    </location>
</feature>
<accession>A0A8H5M990</accession>
<dbReference type="GO" id="GO:0000977">
    <property type="term" value="F:RNA polymerase II transcription regulatory region sequence-specific DNA binding"/>
    <property type="evidence" value="ECO:0007669"/>
    <property type="project" value="TreeGrafter"/>
</dbReference>
<dbReference type="InterPro" id="IPR017970">
    <property type="entry name" value="Homeobox_CS"/>
</dbReference>
<evidence type="ECO:0000256" key="2">
    <source>
        <dbReference type="ARBA" id="ARBA00010341"/>
    </source>
</evidence>
<dbReference type="GO" id="GO:0000981">
    <property type="term" value="F:DNA-binding transcription factor activity, RNA polymerase II-specific"/>
    <property type="evidence" value="ECO:0007669"/>
    <property type="project" value="InterPro"/>
</dbReference>
<feature type="region of interest" description="Disordered" evidence="8">
    <location>
        <begin position="1"/>
        <end position="35"/>
    </location>
</feature>
<sequence length="566" mass="62470">MHHPESTLHRLLSNAAQHNPPPCMPPPTNVRSKEPPSDALFMLPPIPAPTSITLHLEAAGLSPASAGQASGVYLKAAYELRDVCEASLRNALQKASAKGRVTQEEAQAMSSAWNTAYAQQTRVWAEDALSRARMVVAKAKSATSERPVKGKKPVFNHEYTPLLEKYFEYNAYPSAADRSVLARKSMMTPRQIEVWFQNHRNRARKDGKPLRKLTEDPLPLEISLKSLERKMPFFTIPEHERKSVKNPEPALDDSSDEEDAASLSKPSWDCTAPNVLSPPTGPSHAFPNVYRPRLNYDPFPTKTGTYKFPTLVWYRKPAVPRRPSRIPVDIDDFIADFETKLHLREAISNKRRSKANQSWCAGRVIIPSPAPHPALLRCPLSPTARPVSRLSVVSAPSSRLHPFRSPSPFSDHTTLIPSQRHNDTPTRRKVARLPKRTPKNTSIAHRRGSPAISEASPFPSRSSSATSRSSSYGSCSASNRRPPSSSSSSSSSSSAPTTPILSPLELSEGARSPVSVSGVDFERRDDLFGDSGRILSTPEETAFNFSVASQTKQPYSFGFEMSTRQL</sequence>
<feature type="compositionally biased region" description="Acidic residues" evidence="8">
    <location>
        <begin position="250"/>
        <end position="260"/>
    </location>
</feature>
<keyword evidence="5 6" id="KW-0539">Nucleus</keyword>
<dbReference type="Pfam" id="PF00046">
    <property type="entry name" value="Homeodomain"/>
    <property type="match status" value="1"/>
</dbReference>
<dbReference type="InterPro" id="IPR009057">
    <property type="entry name" value="Homeodomain-like_sf"/>
</dbReference>
<name>A0A8H5M990_9AGAR</name>
<reference evidence="10 11" key="1">
    <citation type="journal article" date="2020" name="ISME J.">
        <title>Uncovering the hidden diversity of litter-decomposition mechanisms in mushroom-forming fungi.</title>
        <authorList>
            <person name="Floudas D."/>
            <person name="Bentzer J."/>
            <person name="Ahren D."/>
            <person name="Johansson T."/>
            <person name="Persson P."/>
            <person name="Tunlid A."/>
        </authorList>
    </citation>
    <scope>NUCLEOTIDE SEQUENCE [LARGE SCALE GENOMIC DNA]</scope>
    <source>
        <strain evidence="10 11">CBS 661.87</strain>
    </source>
</reference>
<dbReference type="PROSITE" id="PS50071">
    <property type="entry name" value="HOMEOBOX_2"/>
    <property type="match status" value="1"/>
</dbReference>
<feature type="compositionally biased region" description="Low complexity" evidence="8">
    <location>
        <begin position="453"/>
        <end position="504"/>
    </location>
</feature>
<feature type="compositionally biased region" description="Pro residues" evidence="8">
    <location>
        <begin position="19"/>
        <end position="28"/>
    </location>
</feature>
<dbReference type="SUPFAM" id="SSF46689">
    <property type="entry name" value="Homeodomain-like"/>
    <property type="match status" value="1"/>
</dbReference>
<evidence type="ECO:0000256" key="6">
    <source>
        <dbReference type="PROSITE-ProRule" id="PRU00108"/>
    </source>
</evidence>
<dbReference type="Proteomes" id="UP000565441">
    <property type="component" value="Unassembled WGS sequence"/>
</dbReference>
<feature type="region of interest" description="Disordered" evidence="8">
    <location>
        <begin position="238"/>
        <end position="283"/>
    </location>
</feature>
<evidence type="ECO:0000256" key="1">
    <source>
        <dbReference type="ARBA" id="ARBA00004123"/>
    </source>
</evidence>
<dbReference type="OrthoDB" id="6159439at2759"/>
<feature type="DNA-binding region" description="Homeobox" evidence="6">
    <location>
        <begin position="148"/>
        <end position="207"/>
    </location>
</feature>
<keyword evidence="3 6" id="KW-0238">DNA-binding</keyword>
<dbReference type="AlphaFoldDB" id="A0A8H5M990"/>
<dbReference type="GO" id="GO:0030154">
    <property type="term" value="P:cell differentiation"/>
    <property type="evidence" value="ECO:0007669"/>
    <property type="project" value="TreeGrafter"/>
</dbReference>
<dbReference type="EMBL" id="JAACJP010000004">
    <property type="protein sequence ID" value="KAF5385404.1"/>
    <property type="molecule type" value="Genomic_DNA"/>
</dbReference>
<dbReference type="Gene3D" id="1.10.10.60">
    <property type="entry name" value="Homeodomain-like"/>
    <property type="match status" value="1"/>
</dbReference>
<evidence type="ECO:0000256" key="7">
    <source>
        <dbReference type="RuleBase" id="RU000682"/>
    </source>
</evidence>
<evidence type="ECO:0000256" key="4">
    <source>
        <dbReference type="ARBA" id="ARBA00023155"/>
    </source>
</evidence>
<evidence type="ECO:0000313" key="11">
    <source>
        <dbReference type="Proteomes" id="UP000565441"/>
    </source>
</evidence>
<organism evidence="10 11">
    <name type="scientific">Tricholomella constricta</name>
    <dbReference type="NCBI Taxonomy" id="117010"/>
    <lineage>
        <taxon>Eukaryota</taxon>
        <taxon>Fungi</taxon>
        <taxon>Dikarya</taxon>
        <taxon>Basidiomycota</taxon>
        <taxon>Agaricomycotina</taxon>
        <taxon>Agaricomycetes</taxon>
        <taxon>Agaricomycetidae</taxon>
        <taxon>Agaricales</taxon>
        <taxon>Tricholomatineae</taxon>
        <taxon>Lyophyllaceae</taxon>
        <taxon>Tricholomella</taxon>
    </lineage>
</organism>
<dbReference type="CDD" id="cd00086">
    <property type="entry name" value="homeodomain"/>
    <property type="match status" value="1"/>
</dbReference>
<dbReference type="InterPro" id="IPR047152">
    <property type="entry name" value="Caudal_homeobox"/>
</dbReference>
<keyword evidence="4 6" id="KW-0371">Homeobox</keyword>
<proteinExistence type="inferred from homology"/>
<dbReference type="SMART" id="SM00389">
    <property type="entry name" value="HOX"/>
    <property type="match status" value="1"/>
</dbReference>
<dbReference type="GO" id="GO:0005634">
    <property type="term" value="C:nucleus"/>
    <property type="evidence" value="ECO:0007669"/>
    <property type="project" value="UniProtKB-SubCell"/>
</dbReference>
<feature type="compositionally biased region" description="Basic residues" evidence="8">
    <location>
        <begin position="427"/>
        <end position="448"/>
    </location>
</feature>
<comment type="caution">
    <text evidence="10">The sequence shown here is derived from an EMBL/GenBank/DDBJ whole genome shotgun (WGS) entry which is preliminary data.</text>
</comment>